<reference evidence="2 3" key="1">
    <citation type="submission" date="2019-12" db="EMBL/GenBank/DDBJ databases">
        <title>Whole genome shotgun sequence of Streptomyces hygroscopicus subsp. glebosus NBRC 13786.</title>
        <authorList>
            <person name="Ichikawa N."/>
            <person name="Kimura A."/>
            <person name="Kitahashi Y."/>
            <person name="Komaki H."/>
            <person name="Tamura T."/>
        </authorList>
    </citation>
    <scope>NUCLEOTIDE SEQUENCE [LARGE SCALE GENOMIC DNA]</scope>
    <source>
        <strain evidence="2 3">NBRC 13786</strain>
    </source>
</reference>
<feature type="region of interest" description="Disordered" evidence="1">
    <location>
        <begin position="1"/>
        <end position="24"/>
    </location>
</feature>
<keyword evidence="3" id="KW-1185">Reference proteome</keyword>
<comment type="caution">
    <text evidence="2">The sequence shown here is derived from an EMBL/GenBank/DDBJ whole genome shotgun (WGS) entry which is preliminary data.</text>
</comment>
<organism evidence="2 3">
    <name type="scientific">Streptomyces glebosus</name>
    <dbReference type="NCBI Taxonomy" id="249580"/>
    <lineage>
        <taxon>Bacteria</taxon>
        <taxon>Bacillati</taxon>
        <taxon>Actinomycetota</taxon>
        <taxon>Actinomycetes</taxon>
        <taxon>Kitasatosporales</taxon>
        <taxon>Streptomycetaceae</taxon>
        <taxon>Streptomyces</taxon>
    </lineage>
</organism>
<feature type="region of interest" description="Disordered" evidence="1">
    <location>
        <begin position="45"/>
        <end position="67"/>
    </location>
</feature>
<evidence type="ECO:0000313" key="3">
    <source>
        <dbReference type="Proteomes" id="UP000430079"/>
    </source>
</evidence>
<sequence>MGSLRITEARTGISGQAQAAAPPTGLGFVMGRGRGYGLWAMGQGPEVRTDAAPLRPPRRRSSVSPAR</sequence>
<protein>
    <submittedName>
        <fullName evidence="2">Uncharacterized protein</fullName>
    </submittedName>
</protein>
<gene>
    <name evidence="2" type="ORF">Sgleb_74100</name>
</gene>
<proteinExistence type="predicted"/>
<dbReference type="Proteomes" id="UP000430079">
    <property type="component" value="Unassembled WGS sequence"/>
</dbReference>
<evidence type="ECO:0000313" key="2">
    <source>
        <dbReference type="EMBL" id="GFE19363.1"/>
    </source>
</evidence>
<dbReference type="AlphaFoldDB" id="A0A640T6L1"/>
<evidence type="ECO:0000256" key="1">
    <source>
        <dbReference type="SAM" id="MobiDB-lite"/>
    </source>
</evidence>
<accession>A0A640T6L1</accession>
<name>A0A640T6L1_9ACTN</name>
<dbReference type="EMBL" id="BLIO01000001">
    <property type="protein sequence ID" value="GFE19363.1"/>
    <property type="molecule type" value="Genomic_DNA"/>
</dbReference>